<evidence type="ECO:0000313" key="2">
    <source>
        <dbReference type="EMBL" id="MDT0320714.1"/>
    </source>
</evidence>
<evidence type="ECO:0000259" key="1">
    <source>
        <dbReference type="Pfam" id="PF03364"/>
    </source>
</evidence>
<gene>
    <name evidence="2" type="ORF">RNC47_20490</name>
</gene>
<reference evidence="3" key="1">
    <citation type="submission" date="2023-07" db="EMBL/GenBank/DDBJ databases">
        <title>30 novel species of actinomycetes from the DSMZ collection.</title>
        <authorList>
            <person name="Nouioui I."/>
        </authorList>
    </citation>
    <scope>NUCLEOTIDE SEQUENCE [LARGE SCALE GENOMIC DNA]</scope>
    <source>
        <strain evidence="3">DSM 44918</strain>
    </source>
</reference>
<dbReference type="InterPro" id="IPR005031">
    <property type="entry name" value="COQ10_START"/>
</dbReference>
<feature type="domain" description="Coenzyme Q-binding protein COQ10 START" evidence="1">
    <location>
        <begin position="25"/>
        <end position="121"/>
    </location>
</feature>
<protein>
    <submittedName>
        <fullName evidence="2">SRPBCC family protein</fullName>
    </submittedName>
</protein>
<proteinExistence type="predicted"/>
<evidence type="ECO:0000313" key="3">
    <source>
        <dbReference type="Proteomes" id="UP001183420"/>
    </source>
</evidence>
<keyword evidence="3" id="KW-1185">Reference proteome</keyword>
<dbReference type="InterPro" id="IPR023393">
    <property type="entry name" value="START-like_dom_sf"/>
</dbReference>
<sequence length="172" mass="19213">MTDGMTDDGTRGTRHRYRFRADWWVPAAPPAVYRVLERPEDYPLWWPQVREVRRLGPDQGHCRFRSVLPVDLRVTVRAARRDPEAGVLEVALGGDLEGWMRWTLAAGGGAGAGGTLVGYRQDTVLRHPLLRRLPSPARPVLVANHALMMRAARRGLRAWLGVRPGPDGSPGR</sequence>
<name>A0ABU2LT14_9ACTN</name>
<accession>A0ABU2LT14</accession>
<dbReference type="Gene3D" id="3.30.530.20">
    <property type="match status" value="1"/>
</dbReference>
<dbReference type="Pfam" id="PF03364">
    <property type="entry name" value="Polyketide_cyc"/>
    <property type="match status" value="1"/>
</dbReference>
<dbReference type="Proteomes" id="UP001183420">
    <property type="component" value="Unassembled WGS sequence"/>
</dbReference>
<dbReference type="EMBL" id="JAVREM010000028">
    <property type="protein sequence ID" value="MDT0320714.1"/>
    <property type="molecule type" value="Genomic_DNA"/>
</dbReference>
<organism evidence="2 3">
    <name type="scientific">Streptomyces millisiae</name>
    <dbReference type="NCBI Taxonomy" id="3075542"/>
    <lineage>
        <taxon>Bacteria</taxon>
        <taxon>Bacillati</taxon>
        <taxon>Actinomycetota</taxon>
        <taxon>Actinomycetes</taxon>
        <taxon>Kitasatosporales</taxon>
        <taxon>Streptomycetaceae</taxon>
        <taxon>Streptomyces</taxon>
    </lineage>
</organism>
<dbReference type="SUPFAM" id="SSF55961">
    <property type="entry name" value="Bet v1-like"/>
    <property type="match status" value="1"/>
</dbReference>
<dbReference type="RefSeq" id="WP_311600798.1">
    <property type="nucleotide sequence ID" value="NZ_JAVREM010000028.1"/>
</dbReference>
<comment type="caution">
    <text evidence="2">The sequence shown here is derived from an EMBL/GenBank/DDBJ whole genome shotgun (WGS) entry which is preliminary data.</text>
</comment>